<gene>
    <name evidence="1" type="ORF">GDO78_009873</name>
</gene>
<organism evidence="1 2">
    <name type="scientific">Eleutherodactylus coqui</name>
    <name type="common">Puerto Rican coqui</name>
    <dbReference type="NCBI Taxonomy" id="57060"/>
    <lineage>
        <taxon>Eukaryota</taxon>
        <taxon>Metazoa</taxon>
        <taxon>Chordata</taxon>
        <taxon>Craniata</taxon>
        <taxon>Vertebrata</taxon>
        <taxon>Euteleostomi</taxon>
        <taxon>Amphibia</taxon>
        <taxon>Batrachia</taxon>
        <taxon>Anura</taxon>
        <taxon>Neobatrachia</taxon>
        <taxon>Hyloidea</taxon>
        <taxon>Eleutherodactylidae</taxon>
        <taxon>Eleutherodactylinae</taxon>
        <taxon>Eleutherodactylus</taxon>
        <taxon>Eleutherodactylus</taxon>
    </lineage>
</organism>
<evidence type="ECO:0000313" key="2">
    <source>
        <dbReference type="Proteomes" id="UP000770717"/>
    </source>
</evidence>
<dbReference type="AlphaFoldDB" id="A0A8J6K8Y4"/>
<comment type="caution">
    <text evidence="1">The sequence shown here is derived from an EMBL/GenBank/DDBJ whole genome shotgun (WGS) entry which is preliminary data.</text>
</comment>
<protein>
    <submittedName>
        <fullName evidence="1">Uncharacterized protein</fullName>
    </submittedName>
</protein>
<evidence type="ECO:0000313" key="1">
    <source>
        <dbReference type="EMBL" id="KAG9484192.1"/>
    </source>
</evidence>
<dbReference type="Proteomes" id="UP000770717">
    <property type="component" value="Unassembled WGS sequence"/>
</dbReference>
<accession>A0A8J6K8Y4</accession>
<name>A0A8J6K8Y4_ELECQ</name>
<dbReference type="EMBL" id="WNTK01000005">
    <property type="protein sequence ID" value="KAG9484192.1"/>
    <property type="molecule type" value="Genomic_DNA"/>
</dbReference>
<reference evidence="1" key="1">
    <citation type="thesis" date="2020" institute="ProQuest LLC" country="789 East Eisenhower Parkway, Ann Arbor, MI, USA">
        <title>Comparative Genomics and Chromosome Evolution.</title>
        <authorList>
            <person name="Mudd A.B."/>
        </authorList>
    </citation>
    <scope>NUCLEOTIDE SEQUENCE</scope>
    <source>
        <strain evidence="1">HN-11 Male</strain>
        <tissue evidence="1">Kidney and liver</tissue>
    </source>
</reference>
<keyword evidence="2" id="KW-1185">Reference proteome</keyword>
<sequence>MTDTQLICPTEYVFCSDKVLWDIIHGIALIGARLVARMKSFHSCPTIANLKPEEKKLYDRSLIRAKCRYICRPVLYISCPFIHTCFCGIVKKLHYESMTLITI</sequence>
<proteinExistence type="predicted"/>